<sequence length="49" mass="5605">MIPMKKTAEKYQNCSSVDSFFQTQFTCKNGSRRSVKNILPNKRPTGHLS</sequence>
<name>A0A0E9R4D5_ANGAN</name>
<reference evidence="1" key="1">
    <citation type="submission" date="2014-11" db="EMBL/GenBank/DDBJ databases">
        <authorList>
            <person name="Amaro Gonzalez C."/>
        </authorList>
    </citation>
    <scope>NUCLEOTIDE SEQUENCE</scope>
</reference>
<organism evidence="1">
    <name type="scientific">Anguilla anguilla</name>
    <name type="common">European freshwater eel</name>
    <name type="synonym">Muraena anguilla</name>
    <dbReference type="NCBI Taxonomy" id="7936"/>
    <lineage>
        <taxon>Eukaryota</taxon>
        <taxon>Metazoa</taxon>
        <taxon>Chordata</taxon>
        <taxon>Craniata</taxon>
        <taxon>Vertebrata</taxon>
        <taxon>Euteleostomi</taxon>
        <taxon>Actinopterygii</taxon>
        <taxon>Neopterygii</taxon>
        <taxon>Teleostei</taxon>
        <taxon>Anguilliformes</taxon>
        <taxon>Anguillidae</taxon>
        <taxon>Anguilla</taxon>
    </lineage>
</organism>
<dbReference type="AlphaFoldDB" id="A0A0E9R4D5"/>
<reference evidence="1" key="2">
    <citation type="journal article" date="2015" name="Fish Shellfish Immunol.">
        <title>Early steps in the European eel (Anguilla anguilla)-Vibrio vulnificus interaction in the gills: Role of the RtxA13 toxin.</title>
        <authorList>
            <person name="Callol A."/>
            <person name="Pajuelo D."/>
            <person name="Ebbesson L."/>
            <person name="Teles M."/>
            <person name="MacKenzie S."/>
            <person name="Amaro C."/>
        </authorList>
    </citation>
    <scope>NUCLEOTIDE SEQUENCE</scope>
</reference>
<accession>A0A0E9R4D5</accession>
<protein>
    <submittedName>
        <fullName evidence="1">Uncharacterized protein</fullName>
    </submittedName>
</protein>
<dbReference type="EMBL" id="GBXM01084603">
    <property type="protein sequence ID" value="JAH23974.1"/>
    <property type="molecule type" value="Transcribed_RNA"/>
</dbReference>
<proteinExistence type="predicted"/>
<evidence type="ECO:0000313" key="1">
    <source>
        <dbReference type="EMBL" id="JAH23974.1"/>
    </source>
</evidence>